<dbReference type="Gene3D" id="1.40.20.10">
    <property type="entry name" value="CHAD domain"/>
    <property type="match status" value="1"/>
</dbReference>
<gene>
    <name evidence="3" type="ORF">AVDCRST_MAG59-5231</name>
</gene>
<sequence length="188" mass="20742">MASAEGRGKRDGAKKPGPSRGERRSSKRGGRDDATRGEFVDAMRNLIGERWGTVWKSMPVALAGEDIEGVHDVRVASRRLRAAMDVAVECFPGEWYRPLHRTAKEITGALGEVRDRDVLLEALGAQRATAPDPERPGIDRLMERIERERVEARASMERYLSGLLEGGLPGEVARRFGPAAAPRGEDER</sequence>
<reference evidence="3" key="1">
    <citation type="submission" date="2020-02" db="EMBL/GenBank/DDBJ databases">
        <authorList>
            <person name="Meier V. D."/>
        </authorList>
    </citation>
    <scope>NUCLEOTIDE SEQUENCE</scope>
    <source>
        <strain evidence="3">AVDCRST_MAG59</strain>
    </source>
</reference>
<dbReference type="AlphaFoldDB" id="A0A6J4VNP7"/>
<feature type="domain" description="CHAD" evidence="2">
    <location>
        <begin position="54"/>
        <end position="162"/>
    </location>
</feature>
<organism evidence="3">
    <name type="scientific">uncultured Thermomicrobiales bacterium</name>
    <dbReference type="NCBI Taxonomy" id="1645740"/>
    <lineage>
        <taxon>Bacteria</taxon>
        <taxon>Pseudomonadati</taxon>
        <taxon>Thermomicrobiota</taxon>
        <taxon>Thermomicrobia</taxon>
        <taxon>Thermomicrobiales</taxon>
        <taxon>environmental samples</taxon>
    </lineage>
</organism>
<feature type="region of interest" description="Disordered" evidence="1">
    <location>
        <begin position="1"/>
        <end position="36"/>
    </location>
</feature>
<evidence type="ECO:0000259" key="2">
    <source>
        <dbReference type="Pfam" id="PF05235"/>
    </source>
</evidence>
<dbReference type="PANTHER" id="PTHR39339">
    <property type="entry name" value="SLR1444 PROTEIN"/>
    <property type="match status" value="1"/>
</dbReference>
<name>A0A6J4VNP7_9BACT</name>
<evidence type="ECO:0000313" key="3">
    <source>
        <dbReference type="EMBL" id="CAA9584157.1"/>
    </source>
</evidence>
<proteinExistence type="predicted"/>
<accession>A0A6J4VNP7</accession>
<dbReference type="InterPro" id="IPR038186">
    <property type="entry name" value="CHAD_dom_sf"/>
</dbReference>
<dbReference type="PANTHER" id="PTHR39339:SF1">
    <property type="entry name" value="CHAD DOMAIN-CONTAINING PROTEIN"/>
    <property type="match status" value="1"/>
</dbReference>
<evidence type="ECO:0000256" key="1">
    <source>
        <dbReference type="SAM" id="MobiDB-lite"/>
    </source>
</evidence>
<dbReference type="EMBL" id="CADCWF010000367">
    <property type="protein sequence ID" value="CAA9584157.1"/>
    <property type="molecule type" value="Genomic_DNA"/>
</dbReference>
<dbReference type="Pfam" id="PF05235">
    <property type="entry name" value="CHAD"/>
    <property type="match status" value="1"/>
</dbReference>
<dbReference type="InterPro" id="IPR007899">
    <property type="entry name" value="CHAD_dom"/>
</dbReference>
<protein>
    <recommendedName>
        <fullName evidence="2">CHAD domain-containing protein</fullName>
    </recommendedName>
</protein>